<feature type="transmembrane region" description="Helical" evidence="9">
    <location>
        <begin position="6"/>
        <end position="26"/>
    </location>
</feature>
<keyword evidence="8 9" id="KW-0472">Membrane</keyword>
<evidence type="ECO:0000256" key="7">
    <source>
        <dbReference type="ARBA" id="ARBA00023065"/>
    </source>
</evidence>
<reference evidence="10" key="1">
    <citation type="submission" date="2023-06" db="EMBL/GenBank/DDBJ databases">
        <title>Phylogenetic Diversity of Rhizobium strains.</title>
        <authorList>
            <person name="Moura F.T."/>
            <person name="Helene L.C.F."/>
            <person name="Hungria M."/>
        </authorList>
    </citation>
    <scope>NUCLEOTIDE SEQUENCE</scope>
    <source>
        <strain evidence="10">CCGE526</strain>
    </source>
</reference>
<dbReference type="EMBL" id="JARFYM010000057">
    <property type="protein sequence ID" value="MDL2403694.1"/>
    <property type="molecule type" value="Genomic_DNA"/>
</dbReference>
<dbReference type="NCBIfam" id="TIGR00680">
    <property type="entry name" value="kdpA"/>
    <property type="match status" value="1"/>
</dbReference>
<feature type="transmembrane region" description="Helical" evidence="9">
    <location>
        <begin position="285"/>
        <end position="305"/>
    </location>
</feature>
<comment type="function">
    <text evidence="9">Part of the high-affinity ATP-driven potassium transport (or Kdp) system, which catalyzes the hydrolysis of ATP coupled with the electrogenic transport of potassium into the cytoplasm. This subunit binds the extracellular potassium ions and delivers the ions to the membrane domain of KdpB through an intramembrane tunnel.</text>
</comment>
<evidence type="ECO:0000256" key="8">
    <source>
        <dbReference type="ARBA" id="ARBA00023136"/>
    </source>
</evidence>
<keyword evidence="2 9" id="KW-1003">Cell membrane</keyword>
<comment type="caution">
    <text evidence="10">The sequence shown here is derived from an EMBL/GenBank/DDBJ whole genome shotgun (WGS) entry which is preliminary data.</text>
</comment>
<evidence type="ECO:0000256" key="5">
    <source>
        <dbReference type="ARBA" id="ARBA00022958"/>
    </source>
</evidence>
<dbReference type="PIRSF" id="PIRSF001294">
    <property type="entry name" value="K_ATPaseA"/>
    <property type="match status" value="1"/>
</dbReference>
<keyword evidence="1 9" id="KW-0813">Transport</keyword>
<dbReference type="RefSeq" id="WP_285873182.1">
    <property type="nucleotide sequence ID" value="NZ_JARFYM010000057.1"/>
</dbReference>
<comment type="similarity">
    <text evidence="9">Belongs to the KdpA family.</text>
</comment>
<feature type="transmembrane region" description="Helical" evidence="9">
    <location>
        <begin position="130"/>
        <end position="156"/>
    </location>
</feature>
<feature type="transmembrane region" description="Helical" evidence="9">
    <location>
        <begin position="528"/>
        <end position="551"/>
    </location>
</feature>
<dbReference type="PANTHER" id="PTHR30607">
    <property type="entry name" value="POTASSIUM-TRANSPORTING ATPASE A CHAIN"/>
    <property type="match status" value="1"/>
</dbReference>
<keyword evidence="11" id="KW-1185">Reference proteome</keyword>
<feature type="transmembrane region" description="Helical" evidence="9">
    <location>
        <begin position="422"/>
        <end position="448"/>
    </location>
</feature>
<feature type="transmembrane region" description="Helical" evidence="9">
    <location>
        <begin position="177"/>
        <end position="198"/>
    </location>
</feature>
<evidence type="ECO:0000256" key="4">
    <source>
        <dbReference type="ARBA" id="ARBA00022692"/>
    </source>
</evidence>
<name>A0ABT7K4Z6_9HYPH</name>
<keyword evidence="6 9" id="KW-1133">Transmembrane helix</keyword>
<keyword evidence="4 9" id="KW-0812">Transmembrane</keyword>
<organism evidence="10 11">
    <name type="scientific">Rhizobium mayense</name>
    <dbReference type="NCBI Taxonomy" id="1312184"/>
    <lineage>
        <taxon>Bacteria</taxon>
        <taxon>Pseudomonadati</taxon>
        <taxon>Pseudomonadota</taxon>
        <taxon>Alphaproteobacteria</taxon>
        <taxon>Hyphomicrobiales</taxon>
        <taxon>Rhizobiaceae</taxon>
        <taxon>Rhizobium/Agrobacterium group</taxon>
        <taxon>Rhizobium</taxon>
    </lineage>
</organism>
<evidence type="ECO:0000256" key="6">
    <source>
        <dbReference type="ARBA" id="ARBA00022989"/>
    </source>
</evidence>
<dbReference type="PANTHER" id="PTHR30607:SF2">
    <property type="entry name" value="POTASSIUM-TRANSPORTING ATPASE POTASSIUM-BINDING SUBUNIT"/>
    <property type="match status" value="1"/>
</dbReference>
<proteinExistence type="inferred from homology"/>
<feature type="transmembrane region" description="Helical" evidence="9">
    <location>
        <begin position="63"/>
        <end position="84"/>
    </location>
</feature>
<protein>
    <recommendedName>
        <fullName evidence="9">Potassium-transporting ATPase potassium-binding subunit</fullName>
    </recommendedName>
    <alternativeName>
        <fullName evidence="9">ATP phosphohydrolase [potassium-transporting] A chain</fullName>
    </alternativeName>
    <alternativeName>
        <fullName evidence="9">Potassium-binding and translocating subunit A</fullName>
    </alternativeName>
    <alternativeName>
        <fullName evidence="9">Potassium-translocating ATPase A chain</fullName>
    </alternativeName>
</protein>
<comment type="subcellular location">
    <subcellularLocation>
        <location evidence="9">Cell membrane</location>
        <topology evidence="9">Multi-pass membrane protein</topology>
    </subcellularLocation>
</comment>
<keyword evidence="7 9" id="KW-0406">Ion transport</keyword>
<evidence type="ECO:0000256" key="9">
    <source>
        <dbReference type="HAMAP-Rule" id="MF_00275"/>
    </source>
</evidence>
<dbReference type="Pfam" id="PF03814">
    <property type="entry name" value="KdpA"/>
    <property type="match status" value="1"/>
</dbReference>
<evidence type="ECO:0000313" key="10">
    <source>
        <dbReference type="EMBL" id="MDL2403694.1"/>
    </source>
</evidence>
<accession>A0ABT7K4Z6</accession>
<evidence type="ECO:0000256" key="2">
    <source>
        <dbReference type="ARBA" id="ARBA00022475"/>
    </source>
</evidence>
<dbReference type="Proteomes" id="UP001172645">
    <property type="component" value="Unassembled WGS sequence"/>
</dbReference>
<feature type="transmembrane region" description="Helical" evidence="9">
    <location>
        <begin position="483"/>
        <end position="507"/>
    </location>
</feature>
<evidence type="ECO:0000313" key="11">
    <source>
        <dbReference type="Proteomes" id="UP001172645"/>
    </source>
</evidence>
<dbReference type="HAMAP" id="MF_00275">
    <property type="entry name" value="KdpA"/>
    <property type="match status" value="1"/>
</dbReference>
<gene>
    <name evidence="9 10" type="primary">kdpA</name>
    <name evidence="10" type="ORF">PY649_33030</name>
</gene>
<sequence>MTFNGWLQILIYIGILLLLVKPLGGYMTRVFTGERTILSYVLGPLERGLYRIAGTDEREEQHWTTYSISMLLFSLAGFIVLYLLQRFQASLPYNPAGMTAVGPELSFNTATSFVTNTNWQNYGGEGTMSYLVQMAGLTVQNFVSAATGIAIAIALIRAFARASGKAIGNFWVDMTRATLYVLLPACIVMTMAFVYLGVPQTLGPYVSATTLEGAQQTIAVGPVASQLAIKMLGTNGGGFFNANSAHPFENPDAISNLIQMLAIFAIGAALTNVFGRMVGNQRQGWAILGAMGVLFIAGVIITYWAEAAGNPLVHALGIQGGNMEGKEVRFGITLSSLFAVITTAASCGAVNAMHDSFTAIGGMIPLINLQLGEVIVGGVGAGFYGILMFVIIAIFVAGLMVGRTPEYLGKKIEAKEVKMAMLAVLCLPAGMLIFTAIASVLPAAVASIGNSGPHGFSEILYAYSSAAANNGSAFGGLSGNTSWYNITLGIVMLIGRFLVIVPALAIAGSLISKKTVPASAGTFPTDGALFVGLLVGTILIVGGLTFFPALALGPIVEHLSMIAGQTF</sequence>
<feature type="transmembrane region" description="Helical" evidence="9">
    <location>
        <begin position="330"/>
        <end position="350"/>
    </location>
</feature>
<comment type="subunit">
    <text evidence="9">The system is composed of three essential subunits: KdpA, KdpB and KdpC.</text>
</comment>
<evidence type="ECO:0000256" key="1">
    <source>
        <dbReference type="ARBA" id="ARBA00022448"/>
    </source>
</evidence>
<feature type="transmembrane region" description="Helical" evidence="9">
    <location>
        <begin position="357"/>
        <end position="376"/>
    </location>
</feature>
<evidence type="ECO:0000256" key="3">
    <source>
        <dbReference type="ARBA" id="ARBA00022538"/>
    </source>
</evidence>
<feature type="transmembrane region" description="Helical" evidence="9">
    <location>
        <begin position="253"/>
        <end position="273"/>
    </location>
</feature>
<feature type="transmembrane region" description="Helical" evidence="9">
    <location>
        <begin position="382"/>
        <end position="401"/>
    </location>
</feature>
<keyword evidence="3 9" id="KW-0633">Potassium transport</keyword>
<dbReference type="InterPro" id="IPR004623">
    <property type="entry name" value="KdpA"/>
</dbReference>
<keyword evidence="5 9" id="KW-0630">Potassium</keyword>